<comment type="caution">
    <text evidence="1">The sequence shown here is derived from an EMBL/GenBank/DDBJ whole genome shotgun (WGS) entry which is preliminary data.</text>
</comment>
<dbReference type="RefSeq" id="WP_217891676.1">
    <property type="nucleotide sequence ID" value="NZ_JAHSTS010000001.1"/>
</dbReference>
<name>A0ABS6PC65_9PSED</name>
<dbReference type="Proteomes" id="UP000765224">
    <property type="component" value="Unassembled WGS sequence"/>
</dbReference>
<protein>
    <recommendedName>
        <fullName evidence="3">Lipoprotein</fullName>
    </recommendedName>
</protein>
<evidence type="ECO:0000313" key="1">
    <source>
        <dbReference type="EMBL" id="MBV4458061.1"/>
    </source>
</evidence>
<reference evidence="1 2" key="1">
    <citation type="submission" date="2021-06" db="EMBL/GenBank/DDBJ databases">
        <title>Updating the genus Pseudomonas: Description of 43 new species and partition of the Pseudomonas putida group.</title>
        <authorList>
            <person name="Girard L."/>
            <person name="Lood C."/>
            <person name="Vandamme P."/>
            <person name="Rokni-Zadeh H."/>
            <person name="Van Noort V."/>
            <person name="Hofte M."/>
            <person name="Lavigne R."/>
            <person name="De Mot R."/>
        </authorList>
    </citation>
    <scope>NUCLEOTIDE SEQUENCE [LARGE SCALE GENOMIC DNA]</scope>
    <source>
        <strain evidence="1 2">COR58</strain>
    </source>
</reference>
<dbReference type="EMBL" id="JAHSTS010000001">
    <property type="protein sequence ID" value="MBV4458061.1"/>
    <property type="molecule type" value="Genomic_DNA"/>
</dbReference>
<evidence type="ECO:0008006" key="3">
    <source>
        <dbReference type="Google" id="ProtNLM"/>
    </source>
</evidence>
<organism evidence="1 2">
    <name type="scientific">Pseudomonas ekonensis</name>
    <dbReference type="NCBI Taxonomy" id="2842353"/>
    <lineage>
        <taxon>Bacteria</taxon>
        <taxon>Pseudomonadati</taxon>
        <taxon>Pseudomonadota</taxon>
        <taxon>Gammaproteobacteria</taxon>
        <taxon>Pseudomonadales</taxon>
        <taxon>Pseudomonadaceae</taxon>
        <taxon>Pseudomonas</taxon>
    </lineage>
</organism>
<evidence type="ECO:0000313" key="2">
    <source>
        <dbReference type="Proteomes" id="UP000765224"/>
    </source>
</evidence>
<gene>
    <name evidence="1" type="ORF">KVG96_08890</name>
</gene>
<dbReference type="PROSITE" id="PS51257">
    <property type="entry name" value="PROKAR_LIPOPROTEIN"/>
    <property type="match status" value="1"/>
</dbReference>
<proteinExistence type="predicted"/>
<keyword evidence="2" id="KW-1185">Reference proteome</keyword>
<sequence>MKAFVAVALLAVLAGCASKGKSDAEIYTEAAKAHVATLPAGQGKFSFPSTKILSHGLIGDNLAIAAGGGANAAQLKQALLMAKVGGDSGFLIIGAATSLDVAVIKNAVDELDLKGLRIYYAGGESQKDDVRSAVEKAQAQFQYISVQ</sequence>
<accession>A0ABS6PC65</accession>